<evidence type="ECO:0000313" key="3">
    <source>
        <dbReference type="Proteomes" id="UP000562395"/>
    </source>
</evidence>
<dbReference type="Gene3D" id="3.60.21.10">
    <property type="match status" value="1"/>
</dbReference>
<dbReference type="RefSeq" id="WP_343057249.1">
    <property type="nucleotide sequence ID" value="NZ_JACICY010000009.1"/>
</dbReference>
<accession>A0A7W6EXG5</accession>
<dbReference type="InterPro" id="IPR029052">
    <property type="entry name" value="Metallo-depent_PP-like"/>
</dbReference>
<gene>
    <name evidence="2" type="ORF">GGQ88_003349</name>
</gene>
<evidence type="ECO:0000313" key="2">
    <source>
        <dbReference type="EMBL" id="MBB3862055.1"/>
    </source>
</evidence>
<dbReference type="SUPFAM" id="SSF56300">
    <property type="entry name" value="Metallo-dependent phosphatases"/>
    <property type="match status" value="1"/>
</dbReference>
<feature type="domain" description="Calcineurin-like phosphoesterase" evidence="1">
    <location>
        <begin position="31"/>
        <end position="242"/>
    </location>
</feature>
<name>A0A7W6EXG5_9SPHN</name>
<keyword evidence="3" id="KW-1185">Reference proteome</keyword>
<organism evidence="2 3">
    <name type="scientific">Novosphingobium hassiacum</name>
    <dbReference type="NCBI Taxonomy" id="173676"/>
    <lineage>
        <taxon>Bacteria</taxon>
        <taxon>Pseudomonadati</taxon>
        <taxon>Pseudomonadota</taxon>
        <taxon>Alphaproteobacteria</taxon>
        <taxon>Sphingomonadales</taxon>
        <taxon>Sphingomonadaceae</taxon>
        <taxon>Novosphingobium</taxon>
    </lineage>
</organism>
<dbReference type="Proteomes" id="UP000562395">
    <property type="component" value="Unassembled WGS sequence"/>
</dbReference>
<sequence>MIGDTGCRLKAKDNAWQACNDPVAYPFARIAARAATWKPDVVIHVGDYLYRENPCPEGRTGCSGSPWGYGWDAWNADFFAPGRSLLAAAPLIVARGNHENCVRAGQGWWRLLDPRPLQHGRDCNDAANDVRGDFSPAYAIPLGRAAQVVVMDLSHAGTSIIAPGDPRIKEYHSTWRALAGFARRAKFTFALDHYPVFGVAAKEGASATGFDAGNPALQTVFADMDPAILPRGVDALLAGHIHLWEQVDFGGWQPSQFVAGFSGTQEDIVPIPKALPAKVSPAPSAPIRRFDAITDVFGYMTLERSGRTRWTADVYAVDGSQLRHCTLAKRRSYCRPLTGPR</sequence>
<dbReference type="Pfam" id="PF00149">
    <property type="entry name" value="Metallophos"/>
    <property type="match status" value="1"/>
</dbReference>
<dbReference type="AlphaFoldDB" id="A0A7W6EXG5"/>
<dbReference type="InterPro" id="IPR004843">
    <property type="entry name" value="Calcineurin-like_PHP"/>
</dbReference>
<evidence type="ECO:0000259" key="1">
    <source>
        <dbReference type="Pfam" id="PF00149"/>
    </source>
</evidence>
<dbReference type="EMBL" id="JACICY010000009">
    <property type="protein sequence ID" value="MBB3862055.1"/>
    <property type="molecule type" value="Genomic_DNA"/>
</dbReference>
<proteinExistence type="predicted"/>
<protein>
    <recommendedName>
        <fullName evidence="1">Calcineurin-like phosphoesterase domain-containing protein</fullName>
    </recommendedName>
</protein>
<dbReference type="GO" id="GO:0016787">
    <property type="term" value="F:hydrolase activity"/>
    <property type="evidence" value="ECO:0007669"/>
    <property type="project" value="InterPro"/>
</dbReference>
<reference evidence="2 3" key="1">
    <citation type="submission" date="2020-08" db="EMBL/GenBank/DDBJ databases">
        <title>Genomic Encyclopedia of Type Strains, Phase IV (KMG-IV): sequencing the most valuable type-strain genomes for metagenomic binning, comparative biology and taxonomic classification.</title>
        <authorList>
            <person name="Goeker M."/>
        </authorList>
    </citation>
    <scope>NUCLEOTIDE SEQUENCE [LARGE SCALE GENOMIC DNA]</scope>
    <source>
        <strain evidence="2 3">DSM 14552</strain>
    </source>
</reference>
<comment type="caution">
    <text evidence="2">The sequence shown here is derived from an EMBL/GenBank/DDBJ whole genome shotgun (WGS) entry which is preliminary data.</text>
</comment>